<keyword evidence="4 6" id="KW-0067">ATP-binding</keyword>
<comment type="similarity">
    <text evidence="1">Belongs to the ABC transporter superfamily.</text>
</comment>
<dbReference type="GO" id="GO:0016887">
    <property type="term" value="F:ATP hydrolysis activity"/>
    <property type="evidence" value="ECO:0007669"/>
    <property type="project" value="InterPro"/>
</dbReference>
<evidence type="ECO:0000313" key="7">
    <source>
        <dbReference type="Proteomes" id="UP000007029"/>
    </source>
</evidence>
<dbReference type="GO" id="GO:0005524">
    <property type="term" value="F:ATP binding"/>
    <property type="evidence" value="ECO:0007669"/>
    <property type="project" value="UniProtKB-KW"/>
</dbReference>
<dbReference type="InterPro" id="IPR003439">
    <property type="entry name" value="ABC_transporter-like_ATP-bd"/>
</dbReference>
<evidence type="ECO:0000256" key="3">
    <source>
        <dbReference type="ARBA" id="ARBA00022741"/>
    </source>
</evidence>
<dbReference type="FunFam" id="3.40.50.300:FF:000134">
    <property type="entry name" value="Iron-enterobactin ABC transporter ATP-binding protein"/>
    <property type="match status" value="1"/>
</dbReference>
<reference evidence="6 7" key="1">
    <citation type="journal article" date="2007" name="J. Bacteriol.">
        <title>The complete genome sequence of Roseobacter denitrificans reveals a mixotrophic rather than photosynthetic metabolism.</title>
        <authorList>
            <person name="Swingley W.D."/>
            <person name="Sadekar S."/>
            <person name="Mastrian S.D."/>
            <person name="Matthies H.J."/>
            <person name="Hao J."/>
            <person name="Ramos H."/>
            <person name="Acharya C.R."/>
            <person name="Conrad A.L."/>
            <person name="Taylor H.L."/>
            <person name="Dejesa L.C."/>
            <person name="Shah M.K."/>
            <person name="O'huallachain M.E."/>
            <person name="Lince M.T."/>
            <person name="Blankenship R.E."/>
            <person name="Beatty J.T."/>
            <person name="Touchman J.W."/>
        </authorList>
    </citation>
    <scope>NUCLEOTIDE SEQUENCE [LARGE SCALE GENOMIC DNA]</scope>
    <source>
        <strain evidence="7">ATCC 33942 / OCh 114</strain>
    </source>
</reference>
<dbReference type="PROSITE" id="PS00211">
    <property type="entry name" value="ABC_TRANSPORTER_1"/>
    <property type="match status" value="1"/>
</dbReference>
<proteinExistence type="inferred from homology"/>
<name>Q165X4_ROSDO</name>
<dbReference type="AlphaFoldDB" id="Q165X4"/>
<dbReference type="SUPFAM" id="SSF52540">
    <property type="entry name" value="P-loop containing nucleoside triphosphate hydrolases"/>
    <property type="match status" value="1"/>
</dbReference>
<dbReference type="RefSeq" id="WP_011568836.1">
    <property type="nucleotide sequence ID" value="NC_008209.1"/>
</dbReference>
<dbReference type="Gene3D" id="3.40.50.300">
    <property type="entry name" value="P-loop containing nucleotide triphosphate hydrolases"/>
    <property type="match status" value="1"/>
</dbReference>
<dbReference type="OrthoDB" id="9805601at2"/>
<dbReference type="STRING" id="375451.RD1_2675"/>
<evidence type="ECO:0000256" key="2">
    <source>
        <dbReference type="ARBA" id="ARBA00022448"/>
    </source>
</evidence>
<dbReference type="InterPro" id="IPR027417">
    <property type="entry name" value="P-loop_NTPase"/>
</dbReference>
<dbReference type="Pfam" id="PF00005">
    <property type="entry name" value="ABC_tran"/>
    <property type="match status" value="1"/>
</dbReference>
<sequence length="256" mass="27904">MTLFATDLTFAYDSRRVLSGTSFNALHRGELTALIGPNASGKSTLFRVIAGLLKPGTGMVNLNGTDLSTLSTRKRLRRVCFMPQFFAANAALRVFDVVMMARKNLAGWRVNAEDMEAVGAALHDAGIGHLSEAYISELSGGQSQMVSVAQALIRQADVYLFDEPTSALDLHHQLDVLGRIRDRVRERNAIGIVALHDLNLAARFADRLLLLRAGQIRAEGPPRFVLNSPEIGQTYGVDIHITTGPKEDLVVHAYAP</sequence>
<evidence type="ECO:0000259" key="5">
    <source>
        <dbReference type="PROSITE" id="PS50893"/>
    </source>
</evidence>
<dbReference type="PANTHER" id="PTHR42794">
    <property type="entry name" value="HEMIN IMPORT ATP-BINDING PROTEIN HMUV"/>
    <property type="match status" value="1"/>
</dbReference>
<dbReference type="Proteomes" id="UP000007029">
    <property type="component" value="Chromosome"/>
</dbReference>
<dbReference type="PANTHER" id="PTHR42794:SF2">
    <property type="entry name" value="ABC TRANSPORTER ATP-BINDING PROTEIN"/>
    <property type="match status" value="1"/>
</dbReference>
<accession>Q165X4</accession>
<dbReference type="CDD" id="cd03214">
    <property type="entry name" value="ABC_Iron-Siderophores_B12_Hemin"/>
    <property type="match status" value="1"/>
</dbReference>
<dbReference type="SMART" id="SM00382">
    <property type="entry name" value="AAA"/>
    <property type="match status" value="1"/>
</dbReference>
<evidence type="ECO:0000313" key="6">
    <source>
        <dbReference type="EMBL" id="ABG32219.1"/>
    </source>
</evidence>
<gene>
    <name evidence="6" type="ordered locus">RD1_2675</name>
</gene>
<dbReference type="EMBL" id="CP000362">
    <property type="protein sequence ID" value="ABG32219.1"/>
    <property type="molecule type" value="Genomic_DNA"/>
</dbReference>
<keyword evidence="3" id="KW-0547">Nucleotide-binding</keyword>
<dbReference type="HOGENOM" id="CLU_000604_1_11_5"/>
<dbReference type="KEGG" id="rde:RD1_2675"/>
<feature type="domain" description="ABC transporter" evidence="5">
    <location>
        <begin position="3"/>
        <end position="238"/>
    </location>
</feature>
<evidence type="ECO:0000256" key="1">
    <source>
        <dbReference type="ARBA" id="ARBA00005417"/>
    </source>
</evidence>
<protein>
    <submittedName>
        <fullName evidence="6">Fe-ABC transporter, ATP-binding subunit, putative</fullName>
    </submittedName>
</protein>
<dbReference type="eggNOG" id="COG1120">
    <property type="taxonomic scope" value="Bacteria"/>
</dbReference>
<dbReference type="PROSITE" id="PS50893">
    <property type="entry name" value="ABC_TRANSPORTER_2"/>
    <property type="match status" value="1"/>
</dbReference>
<organism evidence="6 7">
    <name type="scientific">Roseobacter denitrificans (strain ATCC 33942 / OCh 114)</name>
    <name type="common">Erythrobacter sp. (strain OCh 114)</name>
    <name type="synonym">Roseobacter denitrificans</name>
    <dbReference type="NCBI Taxonomy" id="375451"/>
    <lineage>
        <taxon>Bacteria</taxon>
        <taxon>Pseudomonadati</taxon>
        <taxon>Pseudomonadota</taxon>
        <taxon>Alphaproteobacteria</taxon>
        <taxon>Rhodobacterales</taxon>
        <taxon>Roseobacteraceae</taxon>
        <taxon>Roseobacter</taxon>
    </lineage>
</organism>
<evidence type="ECO:0000256" key="4">
    <source>
        <dbReference type="ARBA" id="ARBA00022840"/>
    </source>
</evidence>
<dbReference type="InterPro" id="IPR003593">
    <property type="entry name" value="AAA+_ATPase"/>
</dbReference>
<dbReference type="InterPro" id="IPR017871">
    <property type="entry name" value="ABC_transporter-like_CS"/>
</dbReference>
<keyword evidence="7" id="KW-1185">Reference proteome</keyword>
<keyword evidence="2" id="KW-0813">Transport</keyword>